<protein>
    <recommendedName>
        <fullName evidence="3">Restriction endonuclease</fullName>
    </recommendedName>
</protein>
<reference evidence="1 2" key="1">
    <citation type="submission" date="2021-06" db="EMBL/GenBank/DDBJ databases">
        <title>Gemonas diversity in paddy soil.</title>
        <authorList>
            <person name="Liu G."/>
        </authorList>
    </citation>
    <scope>NUCLEOTIDE SEQUENCE [LARGE SCALE GENOMIC DNA]</scope>
    <source>
        <strain evidence="1 2">RG10</strain>
    </source>
</reference>
<sequence>MGEAKRRGTFEERKAAAIARNKMKLVEMIGGRDERLNALLKGAINLFLAHLTKEEWNKRRNEIVESLKQFPAEKGLEKAKPIRVKKDEIGWYLFLCEQTVEDPLCVESSQQQRILPFFAGIGERSAYAKRVKGFGRKIKEVLTKYKTEPDGAIFEILVALSYASKGWDVEFIEEAPPSKTPDIVVRKDGKELFVECKRLDRRTAYAERERNEALRIWDAAVPVLVKNQQWIWLKTTFHVNISTVESGFLADILKTNLPIKNEERIIHDSSIATIHARIIDKHAVNLHLDKYMVKEPSPMLNNLLGGDWAPENSEVSVVYYAKRGEMKGCEASILSTYVEEIAWASGMTRKFDAEESIEKKARDITKLLSEAVKQVPNDKPSVIHVAAETLEGRDVELRRTQKVMSKIQKFVTDKPVLGVRFHRFQSNSRTNMLYEFDETIERFEINGNMLRDIPMQVVVPESTPMVNGSHWEIYD</sequence>
<keyword evidence="2" id="KW-1185">Reference proteome</keyword>
<gene>
    <name evidence="1" type="ORF">KP004_00665</name>
</gene>
<evidence type="ECO:0000313" key="1">
    <source>
        <dbReference type="EMBL" id="QWV93736.1"/>
    </source>
</evidence>
<proteinExistence type="predicted"/>
<dbReference type="RefSeq" id="WP_216800480.1">
    <property type="nucleotide sequence ID" value="NZ_CP076723.1"/>
</dbReference>
<dbReference type="EMBL" id="CP076723">
    <property type="protein sequence ID" value="QWV93736.1"/>
    <property type="molecule type" value="Genomic_DNA"/>
</dbReference>
<evidence type="ECO:0000313" key="2">
    <source>
        <dbReference type="Proteomes" id="UP000683557"/>
    </source>
</evidence>
<accession>A0ABX8J9I1</accession>
<name>A0ABX8J9I1_9BACT</name>
<dbReference type="Proteomes" id="UP000683557">
    <property type="component" value="Chromosome"/>
</dbReference>
<evidence type="ECO:0008006" key="3">
    <source>
        <dbReference type="Google" id="ProtNLM"/>
    </source>
</evidence>
<organism evidence="1 2">
    <name type="scientific">Geomonas oryzisoli</name>
    <dbReference type="NCBI Taxonomy" id="2847992"/>
    <lineage>
        <taxon>Bacteria</taxon>
        <taxon>Pseudomonadati</taxon>
        <taxon>Thermodesulfobacteriota</taxon>
        <taxon>Desulfuromonadia</taxon>
        <taxon>Geobacterales</taxon>
        <taxon>Geobacteraceae</taxon>
        <taxon>Geomonas</taxon>
    </lineage>
</organism>